<gene>
    <name evidence="3" type="primary">LOC105055525</name>
</gene>
<feature type="transmembrane region" description="Helical" evidence="1">
    <location>
        <begin position="151"/>
        <end position="170"/>
    </location>
</feature>
<keyword evidence="1" id="KW-1133">Transmembrane helix</keyword>
<sequence>MAVHQYHGPYLNLAESPKKMAASTISSATAAAATYSSSLSPSSSRSSKSKPLKILAMAPRNKVNRYDENWKKQWYGAGLFVEGSEEVSVDVVKKLEKRKVLSGVEKAGLLSKAEQLGFTLSSIEKLGFFSKAEELGLLSLLERTAGASPSALASVSLPLLLAAIAAVVLIPDDSAALVVAQAAVAAALGIGAAGLFLGSVVLGGLQESD</sequence>
<keyword evidence="1" id="KW-0472">Membrane</keyword>
<organism evidence="2 3">
    <name type="scientific">Elaeis guineensis var. tenera</name>
    <name type="common">Oil palm</name>
    <dbReference type="NCBI Taxonomy" id="51953"/>
    <lineage>
        <taxon>Eukaryota</taxon>
        <taxon>Viridiplantae</taxon>
        <taxon>Streptophyta</taxon>
        <taxon>Embryophyta</taxon>
        <taxon>Tracheophyta</taxon>
        <taxon>Spermatophyta</taxon>
        <taxon>Magnoliopsida</taxon>
        <taxon>Liliopsida</taxon>
        <taxon>Arecaceae</taxon>
        <taxon>Arecoideae</taxon>
        <taxon>Cocoseae</taxon>
        <taxon>Elaeidinae</taxon>
        <taxon>Elaeis</taxon>
    </lineage>
</organism>
<proteinExistence type="predicted"/>
<protein>
    <submittedName>
        <fullName evidence="3">Uncharacterized protein LOC105055525</fullName>
    </submittedName>
</protein>
<accession>A0A6I9S0D5</accession>
<dbReference type="Proteomes" id="UP000504607">
    <property type="component" value="Chromosome 1"/>
</dbReference>
<dbReference type="InterPro" id="IPR009500">
    <property type="entry name" value="DUF1118"/>
</dbReference>
<evidence type="ECO:0000256" key="1">
    <source>
        <dbReference type="SAM" id="Phobius"/>
    </source>
</evidence>
<dbReference type="OrthoDB" id="444029at2759"/>
<keyword evidence="2" id="KW-1185">Reference proteome</keyword>
<dbReference type="FunCoup" id="A0A6I9S0D5">
    <property type="interactions" value="2845"/>
</dbReference>
<dbReference type="Pfam" id="PF06549">
    <property type="entry name" value="DUF1118"/>
    <property type="match status" value="1"/>
</dbReference>
<feature type="transmembrane region" description="Helical" evidence="1">
    <location>
        <begin position="182"/>
        <end position="205"/>
    </location>
</feature>
<name>A0A6I9S0D5_ELAGV</name>
<evidence type="ECO:0000313" key="3">
    <source>
        <dbReference type="RefSeq" id="XP_010935693.3"/>
    </source>
</evidence>
<reference evidence="3" key="1">
    <citation type="submission" date="2025-08" db="UniProtKB">
        <authorList>
            <consortium name="RefSeq"/>
        </authorList>
    </citation>
    <scope>IDENTIFICATION</scope>
</reference>
<dbReference type="RefSeq" id="XP_010935693.3">
    <property type="nucleotide sequence ID" value="XM_010937391.3"/>
</dbReference>
<dbReference type="KEGG" id="egu:105055525"/>
<dbReference type="GeneID" id="105055525"/>
<evidence type="ECO:0000313" key="2">
    <source>
        <dbReference type="Proteomes" id="UP000504607"/>
    </source>
</evidence>
<keyword evidence="1" id="KW-0812">Transmembrane</keyword>
<dbReference type="InParanoid" id="A0A6I9S0D5"/>
<dbReference type="AlphaFoldDB" id="A0A6I9S0D5"/>